<dbReference type="Proteomes" id="UP001501940">
    <property type="component" value="Chromosome 10"/>
</dbReference>
<evidence type="ECO:0000313" key="1">
    <source>
        <dbReference type="Ensembl" id="ENSAOCP00000061113.1"/>
    </source>
</evidence>
<dbReference type="GeneTree" id="ENSGT00940000154348"/>
<proteinExistence type="predicted"/>
<accession>A0AAQ5Z4U9</accession>
<name>A0AAQ5Z4U9_AMPOC</name>
<reference evidence="1" key="3">
    <citation type="submission" date="2025-09" db="UniProtKB">
        <authorList>
            <consortium name="Ensembl"/>
        </authorList>
    </citation>
    <scope>IDENTIFICATION</scope>
</reference>
<protein>
    <recommendedName>
        <fullName evidence="3">Nuclease HARBI1</fullName>
    </recommendedName>
</protein>
<organism evidence="1 2">
    <name type="scientific">Amphiprion ocellaris</name>
    <name type="common">Clown anemonefish</name>
    <dbReference type="NCBI Taxonomy" id="80972"/>
    <lineage>
        <taxon>Eukaryota</taxon>
        <taxon>Metazoa</taxon>
        <taxon>Chordata</taxon>
        <taxon>Craniata</taxon>
        <taxon>Vertebrata</taxon>
        <taxon>Euteleostomi</taxon>
        <taxon>Actinopterygii</taxon>
        <taxon>Neopterygii</taxon>
        <taxon>Teleostei</taxon>
        <taxon>Neoteleostei</taxon>
        <taxon>Acanthomorphata</taxon>
        <taxon>Ovalentaria</taxon>
        <taxon>Pomacentridae</taxon>
        <taxon>Amphiprion</taxon>
    </lineage>
</organism>
<evidence type="ECO:0000313" key="2">
    <source>
        <dbReference type="Proteomes" id="UP001501940"/>
    </source>
</evidence>
<keyword evidence="2" id="KW-1185">Reference proteome</keyword>
<sequence length="157" mass="18267">MNNPVDEGAALLHRELNIRREIVIRPRIDVLAFPDSYLLERYRFTSQSITYIHNLLRPYIYNFTNRSHALTFQQMLCVVLRFFANGSFLYNVGDAEHFSKATVCRMVRKVCLALKRLLPSLWFSLDMNLSEPLRRSSTGLQESLMAFCWVTGVTMPT</sequence>
<reference evidence="1 2" key="1">
    <citation type="submission" date="2022-01" db="EMBL/GenBank/DDBJ databases">
        <title>A chromosome-scale genome assembly of the false clownfish, Amphiprion ocellaris.</title>
        <authorList>
            <person name="Ryu T."/>
        </authorList>
    </citation>
    <scope>NUCLEOTIDE SEQUENCE [LARGE SCALE GENOMIC DNA]</scope>
</reference>
<evidence type="ECO:0008006" key="3">
    <source>
        <dbReference type="Google" id="ProtNLM"/>
    </source>
</evidence>
<dbReference type="AlphaFoldDB" id="A0AAQ5Z4U9"/>
<reference evidence="1" key="2">
    <citation type="submission" date="2025-08" db="UniProtKB">
        <authorList>
            <consortium name="Ensembl"/>
        </authorList>
    </citation>
    <scope>IDENTIFICATION</scope>
</reference>
<dbReference type="Ensembl" id="ENSAOCT00000063966.1">
    <property type="protein sequence ID" value="ENSAOCP00000061113.1"/>
    <property type="gene ID" value="ENSAOCG00000026135.1"/>
</dbReference>